<dbReference type="SUPFAM" id="SSF63829">
    <property type="entry name" value="Calcium-dependent phosphotriesterase"/>
    <property type="match status" value="1"/>
</dbReference>
<dbReference type="AlphaFoldDB" id="A0A9X4J5N0"/>
<dbReference type="InterPro" id="IPR011042">
    <property type="entry name" value="6-blade_b-propeller_TolB-like"/>
</dbReference>
<gene>
    <name evidence="1" type="ORF">L9W73_17600</name>
</gene>
<accession>A0A9X4J5N0</accession>
<dbReference type="EMBL" id="JAKNAP010000135">
    <property type="protein sequence ID" value="MDE1359091.1"/>
    <property type="molecule type" value="Genomic_DNA"/>
</dbReference>
<name>A0A9X4J5N0_9VIBR</name>
<reference evidence="1" key="1">
    <citation type="submission" date="2022-02" db="EMBL/GenBank/DDBJ databases">
        <title>Emergence and expansion in Europe of a Vibrio aestuarianus clonal complex pathogenic for oysters.</title>
        <authorList>
            <person name="Mesnil A."/>
            <person name="Travers M.-A."/>
        </authorList>
    </citation>
    <scope>NUCLEOTIDE SEQUENCE</scope>
    <source>
        <strain evidence="1">151-ITT-15-cp-1</strain>
    </source>
</reference>
<evidence type="ECO:0000313" key="1">
    <source>
        <dbReference type="EMBL" id="MDE1359091.1"/>
    </source>
</evidence>
<protein>
    <submittedName>
        <fullName evidence="1">Uncharacterized protein</fullName>
    </submittedName>
</protein>
<comment type="caution">
    <text evidence="1">The sequence shown here is derived from an EMBL/GenBank/DDBJ whole genome shotgun (WGS) entry which is preliminary data.</text>
</comment>
<proteinExistence type="predicted"/>
<evidence type="ECO:0000313" key="2">
    <source>
        <dbReference type="Proteomes" id="UP001140973"/>
    </source>
</evidence>
<organism evidence="1 2">
    <name type="scientific">Vibrio aestuarianus</name>
    <dbReference type="NCBI Taxonomy" id="28171"/>
    <lineage>
        <taxon>Bacteria</taxon>
        <taxon>Pseudomonadati</taxon>
        <taxon>Pseudomonadota</taxon>
        <taxon>Gammaproteobacteria</taxon>
        <taxon>Vibrionales</taxon>
        <taxon>Vibrionaceae</taxon>
        <taxon>Vibrio</taxon>
    </lineage>
</organism>
<sequence>MNGSAIYRLPAGALANEKLTDKELAQSIEFYNEKRPSDGMIIADNGDIYVGDVEKNAVSIVTSESFKTFAQDDKLLSWADGFSIQGGYLYVTQNSLHLNPALNEGEEGASKPFHVLRIKLD</sequence>
<dbReference type="Gene3D" id="2.120.10.30">
    <property type="entry name" value="TolB, C-terminal domain"/>
    <property type="match status" value="1"/>
</dbReference>
<dbReference type="Proteomes" id="UP001140973">
    <property type="component" value="Unassembled WGS sequence"/>
</dbReference>